<keyword evidence="8" id="KW-0539">Nucleus</keyword>
<evidence type="ECO:0000256" key="7">
    <source>
        <dbReference type="ARBA" id="ARBA00023163"/>
    </source>
</evidence>
<dbReference type="GO" id="GO:0005634">
    <property type="term" value="C:nucleus"/>
    <property type="evidence" value="ECO:0007669"/>
    <property type="project" value="UniProtKB-SubCell"/>
</dbReference>
<keyword evidence="2" id="KW-0479">Metal-binding</keyword>
<dbReference type="PANTHER" id="PTHR31251:SF160">
    <property type="entry name" value="SBP-TYPE DOMAIN-CONTAINING PROTEIN"/>
    <property type="match status" value="1"/>
</dbReference>
<evidence type="ECO:0000256" key="3">
    <source>
        <dbReference type="ARBA" id="ARBA00022771"/>
    </source>
</evidence>
<dbReference type="PANTHER" id="PTHR31251">
    <property type="entry name" value="SQUAMOSA PROMOTER-BINDING-LIKE PROTEIN 4"/>
    <property type="match status" value="1"/>
</dbReference>
<dbReference type="Gene3D" id="4.10.1100.10">
    <property type="entry name" value="Transcription factor, SBP-box domain"/>
    <property type="match status" value="1"/>
</dbReference>
<dbReference type="AlphaFoldDB" id="A0AAN7KDK8"/>
<dbReference type="InterPro" id="IPR004333">
    <property type="entry name" value="SBP_dom"/>
</dbReference>
<dbReference type="Pfam" id="PF03110">
    <property type="entry name" value="SBP"/>
    <property type="match status" value="1"/>
</dbReference>
<evidence type="ECO:0000313" key="13">
    <source>
        <dbReference type="Proteomes" id="UP001346149"/>
    </source>
</evidence>
<keyword evidence="13" id="KW-1185">Reference proteome</keyword>
<evidence type="ECO:0000256" key="6">
    <source>
        <dbReference type="ARBA" id="ARBA00023125"/>
    </source>
</evidence>
<accession>A0AAN7KDK8</accession>
<evidence type="ECO:0000256" key="9">
    <source>
        <dbReference type="PROSITE-ProRule" id="PRU00470"/>
    </source>
</evidence>
<dbReference type="PROSITE" id="PS51141">
    <property type="entry name" value="ZF_SBP"/>
    <property type="match status" value="1"/>
</dbReference>
<comment type="subcellular location">
    <subcellularLocation>
        <location evidence="1">Nucleus</location>
    </subcellularLocation>
</comment>
<feature type="domain" description="SBP-type" evidence="11">
    <location>
        <begin position="176"/>
        <end position="253"/>
    </location>
</feature>
<evidence type="ECO:0000256" key="4">
    <source>
        <dbReference type="ARBA" id="ARBA00022833"/>
    </source>
</evidence>
<keyword evidence="5" id="KW-0805">Transcription regulation</keyword>
<gene>
    <name evidence="12" type="ORF">SAY86_014729</name>
</gene>
<reference evidence="12 13" key="1">
    <citation type="journal article" date="2023" name="Hortic Res">
        <title>Pangenome of water caltrop reveals structural variations and asymmetric subgenome divergence after allopolyploidization.</title>
        <authorList>
            <person name="Zhang X."/>
            <person name="Chen Y."/>
            <person name="Wang L."/>
            <person name="Yuan Y."/>
            <person name="Fang M."/>
            <person name="Shi L."/>
            <person name="Lu R."/>
            <person name="Comes H.P."/>
            <person name="Ma Y."/>
            <person name="Chen Y."/>
            <person name="Huang G."/>
            <person name="Zhou Y."/>
            <person name="Zheng Z."/>
            <person name="Qiu Y."/>
        </authorList>
    </citation>
    <scope>NUCLEOTIDE SEQUENCE [LARGE SCALE GENOMIC DNA]</scope>
    <source>
        <strain evidence="12">F231</strain>
    </source>
</reference>
<dbReference type="FunFam" id="4.10.1100.10:FF:000001">
    <property type="entry name" value="Squamosa promoter-binding-like protein 14"/>
    <property type="match status" value="1"/>
</dbReference>
<evidence type="ECO:0000256" key="5">
    <source>
        <dbReference type="ARBA" id="ARBA00023015"/>
    </source>
</evidence>
<keyword evidence="3 9" id="KW-0863">Zinc-finger</keyword>
<keyword evidence="6" id="KW-0238">DNA-binding</keyword>
<dbReference type="GO" id="GO:0008270">
    <property type="term" value="F:zinc ion binding"/>
    <property type="evidence" value="ECO:0007669"/>
    <property type="project" value="UniProtKB-KW"/>
</dbReference>
<dbReference type="Proteomes" id="UP001346149">
    <property type="component" value="Unassembled WGS sequence"/>
</dbReference>
<dbReference type="InterPro" id="IPR044817">
    <property type="entry name" value="SBP-like"/>
</dbReference>
<sequence length="547" mass="59886">MESWRHISQEKEIVSRSESISPSDLLLKSKNPFPNWELIKTPEFLGNPNLVSGSQQPLDMRQGCFGVELGIQQMSAKQLPSESGSDVPTARFGGRDMIRAINTFSEEEDSTSKFSSSVVESNCRASSPFIDLKLGRFNDNENHHGSKFLLGGDVLPSCKLTTPAKRARAGGISCQTAYCQVYGCNKDLISSKDYHKRHKVCEAHSKTSKVMVNGVEQRFCQQCSRFHLLAEFDDGKRSCRRRLAGHNERRRKPQGGAHSSRNGRLIQPITAGDLLQGNTFEAASFICLPSRTLVNPEKHGTTRDILERIKFDERTGYCGSITTIPLPSRHVNSNLPAITYSTCEKQFLFTQEAGLISSTSYSSGIHGGQISLPRSCFHDTPYGGNEFSGFNAAATHRGFSGNSESGCALSLLSSPSRNCNSYILSQFSNMAMGEGLNKLESSLGMNSVQGKQTSPIVIPGCNGAVNSGTEGILNGPVVLHGKDNIPCDDGPTISLNQLSSKLQRVENQRQSMQVQENDPFSVLGSLEGFDKEGIKVPDRECWLDIFP</sequence>
<evidence type="ECO:0000256" key="2">
    <source>
        <dbReference type="ARBA" id="ARBA00022723"/>
    </source>
</evidence>
<evidence type="ECO:0000256" key="8">
    <source>
        <dbReference type="ARBA" id="ARBA00023242"/>
    </source>
</evidence>
<dbReference type="GO" id="GO:0003677">
    <property type="term" value="F:DNA binding"/>
    <property type="evidence" value="ECO:0007669"/>
    <property type="project" value="UniProtKB-KW"/>
</dbReference>
<proteinExistence type="predicted"/>
<feature type="region of interest" description="Disordered" evidence="10">
    <location>
        <begin position="243"/>
        <end position="263"/>
    </location>
</feature>
<dbReference type="SUPFAM" id="SSF103612">
    <property type="entry name" value="SBT domain"/>
    <property type="match status" value="1"/>
</dbReference>
<evidence type="ECO:0000259" key="11">
    <source>
        <dbReference type="PROSITE" id="PS51141"/>
    </source>
</evidence>
<protein>
    <recommendedName>
        <fullName evidence="11">SBP-type domain-containing protein</fullName>
    </recommendedName>
</protein>
<organism evidence="12 13">
    <name type="scientific">Trapa natans</name>
    <name type="common">Water chestnut</name>
    <dbReference type="NCBI Taxonomy" id="22666"/>
    <lineage>
        <taxon>Eukaryota</taxon>
        <taxon>Viridiplantae</taxon>
        <taxon>Streptophyta</taxon>
        <taxon>Embryophyta</taxon>
        <taxon>Tracheophyta</taxon>
        <taxon>Spermatophyta</taxon>
        <taxon>Magnoliopsida</taxon>
        <taxon>eudicotyledons</taxon>
        <taxon>Gunneridae</taxon>
        <taxon>Pentapetalae</taxon>
        <taxon>rosids</taxon>
        <taxon>malvids</taxon>
        <taxon>Myrtales</taxon>
        <taxon>Lythraceae</taxon>
        <taxon>Trapa</taxon>
    </lineage>
</organism>
<evidence type="ECO:0000256" key="1">
    <source>
        <dbReference type="ARBA" id="ARBA00004123"/>
    </source>
</evidence>
<evidence type="ECO:0000313" key="12">
    <source>
        <dbReference type="EMBL" id="KAK4766978.1"/>
    </source>
</evidence>
<dbReference type="InterPro" id="IPR036893">
    <property type="entry name" value="SBP_sf"/>
</dbReference>
<name>A0AAN7KDK8_TRANT</name>
<evidence type="ECO:0000256" key="10">
    <source>
        <dbReference type="SAM" id="MobiDB-lite"/>
    </source>
</evidence>
<keyword evidence="7" id="KW-0804">Transcription</keyword>
<dbReference type="EMBL" id="JAXQNO010000022">
    <property type="protein sequence ID" value="KAK4766978.1"/>
    <property type="molecule type" value="Genomic_DNA"/>
</dbReference>
<feature type="compositionally biased region" description="Basic residues" evidence="10">
    <location>
        <begin position="243"/>
        <end position="253"/>
    </location>
</feature>
<comment type="caution">
    <text evidence="12">The sequence shown here is derived from an EMBL/GenBank/DDBJ whole genome shotgun (WGS) entry which is preliminary data.</text>
</comment>
<keyword evidence="4" id="KW-0862">Zinc</keyword>